<proteinExistence type="predicted"/>
<evidence type="ECO:0000313" key="2">
    <source>
        <dbReference type="Proteomes" id="UP000886657"/>
    </source>
</evidence>
<gene>
    <name evidence="1" type="ORF">IPP58_10190</name>
</gene>
<comment type="caution">
    <text evidence="1">The sequence shown here is derived from an EMBL/GenBank/DDBJ whole genome shotgun (WGS) entry which is preliminary data.</text>
</comment>
<reference evidence="1" key="1">
    <citation type="submission" date="2020-10" db="EMBL/GenBank/DDBJ databases">
        <title>Connecting structure to function with the recovery of over 1000 high-quality activated sludge metagenome-assembled genomes encoding full-length rRNA genes using long-read sequencing.</title>
        <authorList>
            <person name="Singleton C.M."/>
            <person name="Petriglieri F."/>
            <person name="Kristensen J.M."/>
            <person name="Kirkegaard R.H."/>
            <person name="Michaelsen T.Y."/>
            <person name="Andersen M.H."/>
            <person name="Karst S.M."/>
            <person name="Dueholm M.S."/>
            <person name="Nielsen P.H."/>
            <person name="Albertsen M."/>
        </authorList>
    </citation>
    <scope>NUCLEOTIDE SEQUENCE</scope>
    <source>
        <strain evidence="1">Skiv_18-Q3-R9-52_MAXAC.067</strain>
    </source>
</reference>
<sequence length="94" mass="10193">MVLQAGFALRGGLTAAWQARGDLKRQTIQVLLIGSLGELAVVFRKLLVFKSTDPTNQGARRTGLERKGKHAVWQVDMPQPNLGVVVTASHLDST</sequence>
<protein>
    <submittedName>
        <fullName evidence="1">Uncharacterized protein</fullName>
    </submittedName>
</protein>
<dbReference type="EMBL" id="JADKIO010000008">
    <property type="protein sequence ID" value="MBK9796848.1"/>
    <property type="molecule type" value="Genomic_DNA"/>
</dbReference>
<name>A0A9D7XIM6_9BACT</name>
<accession>A0A9D7XIM6</accession>
<dbReference type="AlphaFoldDB" id="A0A9D7XIM6"/>
<evidence type="ECO:0000313" key="1">
    <source>
        <dbReference type="EMBL" id="MBK9796848.1"/>
    </source>
</evidence>
<organism evidence="1 2">
    <name type="scientific">Candidatus Geothrix skivensis</name>
    <dbReference type="NCBI Taxonomy" id="2954439"/>
    <lineage>
        <taxon>Bacteria</taxon>
        <taxon>Pseudomonadati</taxon>
        <taxon>Acidobacteriota</taxon>
        <taxon>Holophagae</taxon>
        <taxon>Holophagales</taxon>
        <taxon>Holophagaceae</taxon>
        <taxon>Geothrix</taxon>
    </lineage>
</organism>
<dbReference type="Proteomes" id="UP000886657">
    <property type="component" value="Unassembled WGS sequence"/>
</dbReference>